<protein>
    <submittedName>
        <fullName evidence="1">Uncharacterized protein</fullName>
    </submittedName>
</protein>
<gene>
    <name evidence="1" type="ORF">UFOVP1128_27</name>
    <name evidence="2" type="ORF">UFOVP1237_19</name>
    <name evidence="3" type="ORF">UFOVP1575_16</name>
</gene>
<dbReference type="EMBL" id="LR797184">
    <property type="protein sequence ID" value="CAB4192255.1"/>
    <property type="molecule type" value="Genomic_DNA"/>
</dbReference>
<reference evidence="1" key="1">
    <citation type="submission" date="2020-05" db="EMBL/GenBank/DDBJ databases">
        <authorList>
            <person name="Chiriac C."/>
            <person name="Salcher M."/>
            <person name="Ghai R."/>
            <person name="Kavagutti S V."/>
        </authorList>
    </citation>
    <scope>NUCLEOTIDE SEQUENCE</scope>
</reference>
<dbReference type="EMBL" id="LR798418">
    <property type="protein sequence ID" value="CAB5230412.1"/>
    <property type="molecule type" value="Genomic_DNA"/>
</dbReference>
<evidence type="ECO:0000313" key="2">
    <source>
        <dbReference type="EMBL" id="CAB4192255.1"/>
    </source>
</evidence>
<evidence type="ECO:0000313" key="3">
    <source>
        <dbReference type="EMBL" id="CAB5230412.1"/>
    </source>
</evidence>
<dbReference type="EMBL" id="LR797065">
    <property type="protein sequence ID" value="CAB4184640.1"/>
    <property type="molecule type" value="Genomic_DNA"/>
</dbReference>
<name>A0A6J5QJ21_9CAUD</name>
<sequence length="136" mass="15551">MIQIRKIEGGKWNDVEFISGRMTAYGTEDVNRTTKNFFGYGNTYVDHAPDQMSFDGIILQMVEDAFSIADAKNIPWSELLPMNIQPDEDMTEEVGYVGTLEDGRTVWFRDDVGSDDFSMQVISFHIFNYRTNKGAK</sequence>
<organism evidence="1">
    <name type="scientific">uncultured Caudovirales phage</name>
    <dbReference type="NCBI Taxonomy" id="2100421"/>
    <lineage>
        <taxon>Viruses</taxon>
        <taxon>Duplodnaviria</taxon>
        <taxon>Heunggongvirae</taxon>
        <taxon>Uroviricota</taxon>
        <taxon>Caudoviricetes</taxon>
        <taxon>Peduoviridae</taxon>
        <taxon>Maltschvirus</taxon>
        <taxon>Maltschvirus maltsch</taxon>
    </lineage>
</organism>
<proteinExistence type="predicted"/>
<evidence type="ECO:0000313" key="1">
    <source>
        <dbReference type="EMBL" id="CAB4184640.1"/>
    </source>
</evidence>
<accession>A0A6J5QJ21</accession>